<reference evidence="12 13" key="1">
    <citation type="submission" date="2016-11" db="EMBL/GenBank/DDBJ databases">
        <authorList>
            <person name="Jaros S."/>
            <person name="Januszkiewicz K."/>
            <person name="Wedrychowicz H."/>
        </authorList>
    </citation>
    <scope>NUCLEOTIDE SEQUENCE [LARGE SCALE GENOMIC DNA]</scope>
    <source>
        <strain evidence="12 13">CGMCC 1.10681</strain>
    </source>
</reference>
<evidence type="ECO:0000256" key="6">
    <source>
        <dbReference type="ARBA" id="ARBA00022741"/>
    </source>
</evidence>
<dbReference type="NCBIfam" id="NF000840">
    <property type="entry name" value="PRK00071.1-3"/>
    <property type="match status" value="1"/>
</dbReference>
<gene>
    <name evidence="10" type="primary">nadD</name>
    <name evidence="12" type="ORF">SAMN05216179_1897</name>
</gene>
<comment type="similarity">
    <text evidence="10">Belongs to the NadD family.</text>
</comment>
<dbReference type="HAMAP" id="MF_00244">
    <property type="entry name" value="NaMN_adenylyltr"/>
    <property type="match status" value="1"/>
</dbReference>
<evidence type="ECO:0000256" key="7">
    <source>
        <dbReference type="ARBA" id="ARBA00022840"/>
    </source>
</evidence>
<dbReference type="NCBIfam" id="TIGR00482">
    <property type="entry name" value="nicotinate (nicotinamide) nucleotide adenylyltransferase"/>
    <property type="match status" value="1"/>
</dbReference>
<evidence type="ECO:0000256" key="1">
    <source>
        <dbReference type="ARBA" id="ARBA00002324"/>
    </source>
</evidence>
<sequence>MKRIGLFGGTFDPPHYGHLLMAEQAYQQLELDEIWFIPSYQPPHKDDAKTTAKDRVDMTTAAIFDNPAFKVDTIEVEREDKSYTLNTIKRLKESYPVHQFYFIIGGDMVEYLPKWHRIDELIGMLTFVGVNRPGYKMDTPFSVKEVKMPLIDISSTMIREKMGQGQSIRYLTPPSVIDIINKYKLYS</sequence>
<evidence type="ECO:0000256" key="2">
    <source>
        <dbReference type="ARBA" id="ARBA00005019"/>
    </source>
</evidence>
<dbReference type="InterPro" id="IPR004821">
    <property type="entry name" value="Cyt_trans-like"/>
</dbReference>
<dbReference type="EMBL" id="FRCZ01000003">
    <property type="protein sequence ID" value="SHN10347.1"/>
    <property type="molecule type" value="Genomic_DNA"/>
</dbReference>
<organism evidence="12 13">
    <name type="scientific">Gracilibacillus kekensis</name>
    <dbReference type="NCBI Taxonomy" id="1027249"/>
    <lineage>
        <taxon>Bacteria</taxon>
        <taxon>Bacillati</taxon>
        <taxon>Bacillota</taxon>
        <taxon>Bacilli</taxon>
        <taxon>Bacillales</taxon>
        <taxon>Bacillaceae</taxon>
        <taxon>Gracilibacillus</taxon>
    </lineage>
</organism>
<accession>A0A1M7P1H7</accession>
<feature type="domain" description="Cytidyltransferase-like" evidence="11">
    <location>
        <begin position="6"/>
        <end position="161"/>
    </location>
</feature>
<dbReference type="InterPro" id="IPR014729">
    <property type="entry name" value="Rossmann-like_a/b/a_fold"/>
</dbReference>
<protein>
    <recommendedName>
        <fullName evidence="10">Probable nicotinate-nucleotide adenylyltransferase</fullName>
        <ecNumber evidence="10">2.7.7.18</ecNumber>
    </recommendedName>
    <alternativeName>
        <fullName evidence="10">Deamido-NAD(+) diphosphorylase</fullName>
    </alternativeName>
    <alternativeName>
        <fullName evidence="10">Deamido-NAD(+) pyrophosphorylase</fullName>
    </alternativeName>
    <alternativeName>
        <fullName evidence="10">Nicotinate mononucleotide adenylyltransferase</fullName>
        <shortName evidence="10">NaMN adenylyltransferase</shortName>
    </alternativeName>
</protein>
<dbReference type="InterPro" id="IPR005248">
    <property type="entry name" value="NadD/NMNAT"/>
</dbReference>
<comment type="function">
    <text evidence="1 10">Catalyzes the reversible adenylation of nicotinate mononucleotide (NaMN) to nicotinic acid adenine dinucleotide (NaAD).</text>
</comment>
<keyword evidence="8 10" id="KW-0520">NAD</keyword>
<evidence type="ECO:0000256" key="10">
    <source>
        <dbReference type="HAMAP-Rule" id="MF_00244"/>
    </source>
</evidence>
<evidence type="ECO:0000256" key="3">
    <source>
        <dbReference type="ARBA" id="ARBA00022642"/>
    </source>
</evidence>
<dbReference type="GO" id="GO:0004515">
    <property type="term" value="F:nicotinate-nucleotide adenylyltransferase activity"/>
    <property type="evidence" value="ECO:0007669"/>
    <property type="project" value="UniProtKB-UniRule"/>
</dbReference>
<keyword evidence="7 10" id="KW-0067">ATP-binding</keyword>
<dbReference type="PANTHER" id="PTHR39321">
    <property type="entry name" value="NICOTINATE-NUCLEOTIDE ADENYLYLTRANSFERASE-RELATED"/>
    <property type="match status" value="1"/>
</dbReference>
<dbReference type="NCBIfam" id="TIGR00125">
    <property type="entry name" value="cyt_tran_rel"/>
    <property type="match status" value="1"/>
</dbReference>
<dbReference type="NCBIfam" id="NF000841">
    <property type="entry name" value="PRK00071.1-4"/>
    <property type="match status" value="1"/>
</dbReference>
<keyword evidence="13" id="KW-1185">Reference proteome</keyword>
<keyword evidence="5 10" id="KW-0548">Nucleotidyltransferase</keyword>
<dbReference type="Proteomes" id="UP000184184">
    <property type="component" value="Unassembled WGS sequence"/>
</dbReference>
<dbReference type="SUPFAM" id="SSF52374">
    <property type="entry name" value="Nucleotidylyl transferase"/>
    <property type="match status" value="1"/>
</dbReference>
<dbReference type="EC" id="2.7.7.18" evidence="10"/>
<evidence type="ECO:0000256" key="5">
    <source>
        <dbReference type="ARBA" id="ARBA00022695"/>
    </source>
</evidence>
<name>A0A1M7P1H7_9BACI</name>
<evidence type="ECO:0000256" key="4">
    <source>
        <dbReference type="ARBA" id="ARBA00022679"/>
    </source>
</evidence>
<dbReference type="STRING" id="1027249.SAMN05216179_1897"/>
<evidence type="ECO:0000256" key="9">
    <source>
        <dbReference type="ARBA" id="ARBA00048721"/>
    </source>
</evidence>
<dbReference type="AlphaFoldDB" id="A0A1M7P1H7"/>
<dbReference type="UniPathway" id="UPA00253">
    <property type="reaction ID" value="UER00332"/>
</dbReference>
<dbReference type="Gene3D" id="3.40.50.620">
    <property type="entry name" value="HUPs"/>
    <property type="match status" value="1"/>
</dbReference>
<proteinExistence type="inferred from homology"/>
<keyword evidence="3 10" id="KW-0662">Pyridine nucleotide biosynthesis</keyword>
<evidence type="ECO:0000313" key="12">
    <source>
        <dbReference type="EMBL" id="SHN10347.1"/>
    </source>
</evidence>
<keyword evidence="6 10" id="KW-0547">Nucleotide-binding</keyword>
<evidence type="ECO:0000313" key="13">
    <source>
        <dbReference type="Proteomes" id="UP000184184"/>
    </source>
</evidence>
<dbReference type="Pfam" id="PF01467">
    <property type="entry name" value="CTP_transf_like"/>
    <property type="match status" value="1"/>
</dbReference>
<comment type="catalytic activity">
    <reaction evidence="9 10">
        <text>nicotinate beta-D-ribonucleotide + ATP + H(+) = deamido-NAD(+) + diphosphate</text>
        <dbReference type="Rhea" id="RHEA:22860"/>
        <dbReference type="ChEBI" id="CHEBI:15378"/>
        <dbReference type="ChEBI" id="CHEBI:30616"/>
        <dbReference type="ChEBI" id="CHEBI:33019"/>
        <dbReference type="ChEBI" id="CHEBI:57502"/>
        <dbReference type="ChEBI" id="CHEBI:58437"/>
        <dbReference type="EC" id="2.7.7.18"/>
    </reaction>
</comment>
<dbReference type="GO" id="GO:0009435">
    <property type="term" value="P:NAD+ biosynthetic process"/>
    <property type="evidence" value="ECO:0007669"/>
    <property type="project" value="UniProtKB-UniRule"/>
</dbReference>
<comment type="pathway">
    <text evidence="2 10">Cofactor biosynthesis; NAD(+) biosynthesis; deamido-NAD(+) from nicotinate D-ribonucleotide: step 1/1.</text>
</comment>
<evidence type="ECO:0000259" key="11">
    <source>
        <dbReference type="Pfam" id="PF01467"/>
    </source>
</evidence>
<dbReference type="RefSeq" id="WP_073201605.1">
    <property type="nucleotide sequence ID" value="NZ_FRCZ01000003.1"/>
</dbReference>
<dbReference type="PANTHER" id="PTHR39321:SF3">
    <property type="entry name" value="PHOSPHOPANTETHEINE ADENYLYLTRANSFERASE"/>
    <property type="match status" value="1"/>
</dbReference>
<dbReference type="GO" id="GO:0005524">
    <property type="term" value="F:ATP binding"/>
    <property type="evidence" value="ECO:0007669"/>
    <property type="project" value="UniProtKB-KW"/>
</dbReference>
<dbReference type="CDD" id="cd02165">
    <property type="entry name" value="NMNAT"/>
    <property type="match status" value="1"/>
</dbReference>
<keyword evidence="4 10" id="KW-0808">Transferase</keyword>
<evidence type="ECO:0000256" key="8">
    <source>
        <dbReference type="ARBA" id="ARBA00023027"/>
    </source>
</evidence>
<dbReference type="OrthoDB" id="5295945at2"/>